<sequence length="305" mass="33647">MIVRPRPGPLDLLFAIRGSIVLLILPRVGTIALLALALAVWDRLRPDDFPEFTTAPFALLGITLSIFLGFRNSGCYDRWWEARKLWGQLILEARAFAREVSALLPPEEAAARERLLRRTIGFAQALAAELRGRDGRERARPWLPAGEHPALATSIHPGEAILRAQSRDLAALLRAGRLSDMLYTALAAHLNSMTGIQAGCERIRNTPLPYAYSLLLHRTAWLFCLLMPFGFVGTLGFATPLVAAILAYAVFGLDALSDELEEPFGEAANDLPLDAMARTIERDVLEALGAPVLPEPLRPERYVLR</sequence>
<comment type="subcellular location">
    <subcellularLocation>
        <location evidence="1">Cell membrane</location>
        <topology evidence="1">Multi-pass membrane protein</topology>
    </subcellularLocation>
</comment>
<evidence type="ECO:0000256" key="5">
    <source>
        <dbReference type="ARBA" id="ARBA00022989"/>
    </source>
</evidence>
<name>A0ABV6JP36_9PROT</name>
<evidence type="ECO:0000256" key="3">
    <source>
        <dbReference type="ARBA" id="ARBA00022475"/>
    </source>
</evidence>
<dbReference type="Pfam" id="PF25539">
    <property type="entry name" value="Bestrophin_2"/>
    <property type="match status" value="1"/>
</dbReference>
<feature type="transmembrane region" description="Helical" evidence="9">
    <location>
        <begin position="220"/>
        <end position="251"/>
    </location>
</feature>
<gene>
    <name evidence="10" type="ORF">ACFFGY_04440</name>
</gene>
<dbReference type="PANTHER" id="PTHR33281:SF19">
    <property type="entry name" value="VOLTAGE-DEPENDENT ANION CHANNEL-FORMING PROTEIN YNEE"/>
    <property type="match status" value="1"/>
</dbReference>
<evidence type="ECO:0000256" key="8">
    <source>
        <dbReference type="ARBA" id="ARBA00034708"/>
    </source>
</evidence>
<evidence type="ECO:0000313" key="11">
    <source>
        <dbReference type="Proteomes" id="UP001589865"/>
    </source>
</evidence>
<keyword evidence="3" id="KW-1003">Cell membrane</keyword>
<dbReference type="Proteomes" id="UP001589865">
    <property type="component" value="Unassembled WGS sequence"/>
</dbReference>
<feature type="transmembrane region" description="Helical" evidence="9">
    <location>
        <begin position="12"/>
        <end position="40"/>
    </location>
</feature>
<feature type="transmembrane region" description="Helical" evidence="9">
    <location>
        <begin position="52"/>
        <end position="70"/>
    </location>
</feature>
<keyword evidence="2" id="KW-0813">Transport</keyword>
<proteinExistence type="inferred from homology"/>
<evidence type="ECO:0000256" key="9">
    <source>
        <dbReference type="SAM" id="Phobius"/>
    </source>
</evidence>
<keyword evidence="4 9" id="KW-0812">Transmembrane</keyword>
<evidence type="ECO:0000256" key="6">
    <source>
        <dbReference type="ARBA" id="ARBA00023065"/>
    </source>
</evidence>
<keyword evidence="11" id="KW-1185">Reference proteome</keyword>
<evidence type="ECO:0000256" key="7">
    <source>
        <dbReference type="ARBA" id="ARBA00023136"/>
    </source>
</evidence>
<keyword evidence="5 9" id="KW-1133">Transmembrane helix</keyword>
<reference evidence="10 11" key="1">
    <citation type="submission" date="2024-09" db="EMBL/GenBank/DDBJ databases">
        <authorList>
            <person name="Sun Q."/>
            <person name="Mori K."/>
        </authorList>
    </citation>
    <scope>NUCLEOTIDE SEQUENCE [LARGE SCALE GENOMIC DNA]</scope>
    <source>
        <strain evidence="10 11">TBRC 5777</strain>
    </source>
</reference>
<dbReference type="EMBL" id="JBHLUN010000002">
    <property type="protein sequence ID" value="MFC0407484.1"/>
    <property type="molecule type" value="Genomic_DNA"/>
</dbReference>
<keyword evidence="6" id="KW-0406">Ion transport</keyword>
<accession>A0ABV6JP36</accession>
<dbReference type="RefSeq" id="WP_377043184.1">
    <property type="nucleotide sequence ID" value="NZ_JBHLUN010000002.1"/>
</dbReference>
<keyword evidence="7 9" id="KW-0472">Membrane</keyword>
<protein>
    <submittedName>
        <fullName evidence="10">Bestrophin family protein</fullName>
    </submittedName>
</protein>
<dbReference type="InterPro" id="IPR044669">
    <property type="entry name" value="YneE/VCCN1/2-like"/>
</dbReference>
<evidence type="ECO:0000256" key="1">
    <source>
        <dbReference type="ARBA" id="ARBA00004651"/>
    </source>
</evidence>
<dbReference type="PANTHER" id="PTHR33281">
    <property type="entry name" value="UPF0187 PROTEIN YNEE"/>
    <property type="match status" value="1"/>
</dbReference>
<organism evidence="10 11">
    <name type="scientific">Roseomonas elaeocarpi</name>
    <dbReference type="NCBI Taxonomy" id="907779"/>
    <lineage>
        <taxon>Bacteria</taxon>
        <taxon>Pseudomonadati</taxon>
        <taxon>Pseudomonadota</taxon>
        <taxon>Alphaproteobacteria</taxon>
        <taxon>Acetobacterales</taxon>
        <taxon>Roseomonadaceae</taxon>
        <taxon>Roseomonas</taxon>
    </lineage>
</organism>
<comment type="similarity">
    <text evidence="8">Belongs to the anion channel-forming bestrophin (TC 1.A.46) family.</text>
</comment>
<evidence type="ECO:0000313" key="10">
    <source>
        <dbReference type="EMBL" id="MFC0407484.1"/>
    </source>
</evidence>
<evidence type="ECO:0000256" key="2">
    <source>
        <dbReference type="ARBA" id="ARBA00022448"/>
    </source>
</evidence>
<evidence type="ECO:0000256" key="4">
    <source>
        <dbReference type="ARBA" id="ARBA00022692"/>
    </source>
</evidence>
<comment type="caution">
    <text evidence="10">The sequence shown here is derived from an EMBL/GenBank/DDBJ whole genome shotgun (WGS) entry which is preliminary data.</text>
</comment>